<evidence type="ECO:0000313" key="1">
    <source>
        <dbReference type="EMBL" id="CBY08528.1"/>
    </source>
</evidence>
<keyword evidence="2" id="KW-1185">Reference proteome</keyword>
<sequence length="138" mass="16035">MQRFIAQNWAVDSADKINRRQGPKPIHRCEPCLGQLCDLINIKEFWADYLIHLFCKREAPDDFIKQEIGKLEANWAICDHVIYDQNQTPKVKNIIATLDPTNPTKLAVVVRNYRRTSQAVEADRIETVVPKEHVRKIV</sequence>
<dbReference type="Proteomes" id="UP000001307">
    <property type="component" value="Unassembled WGS sequence"/>
</dbReference>
<evidence type="ECO:0000313" key="2">
    <source>
        <dbReference type="Proteomes" id="UP000001307"/>
    </source>
</evidence>
<organism evidence="1">
    <name type="scientific">Oikopleura dioica</name>
    <name type="common">Tunicate</name>
    <dbReference type="NCBI Taxonomy" id="34765"/>
    <lineage>
        <taxon>Eukaryota</taxon>
        <taxon>Metazoa</taxon>
        <taxon>Chordata</taxon>
        <taxon>Tunicata</taxon>
        <taxon>Appendicularia</taxon>
        <taxon>Copelata</taxon>
        <taxon>Oikopleuridae</taxon>
        <taxon>Oikopleura</taxon>
    </lineage>
</organism>
<reference evidence="1" key="1">
    <citation type="journal article" date="2010" name="Science">
        <title>Plasticity of animal genome architecture unmasked by rapid evolution of a pelagic tunicate.</title>
        <authorList>
            <person name="Denoeud F."/>
            <person name="Henriet S."/>
            <person name="Mungpakdee S."/>
            <person name="Aury J.M."/>
            <person name="Da Silva C."/>
            <person name="Brinkmann H."/>
            <person name="Mikhaleva J."/>
            <person name="Olsen L.C."/>
            <person name="Jubin C."/>
            <person name="Canestro C."/>
            <person name="Bouquet J.M."/>
            <person name="Danks G."/>
            <person name="Poulain J."/>
            <person name="Campsteijn C."/>
            <person name="Adamski M."/>
            <person name="Cross I."/>
            <person name="Yadetie F."/>
            <person name="Muffato M."/>
            <person name="Louis A."/>
            <person name="Butcher S."/>
            <person name="Tsagkogeorga G."/>
            <person name="Konrad A."/>
            <person name="Singh S."/>
            <person name="Jensen M.F."/>
            <person name="Cong E.H."/>
            <person name="Eikeseth-Otteraa H."/>
            <person name="Noel B."/>
            <person name="Anthouard V."/>
            <person name="Porcel B.M."/>
            <person name="Kachouri-Lafond R."/>
            <person name="Nishino A."/>
            <person name="Ugolini M."/>
            <person name="Chourrout P."/>
            <person name="Nishida H."/>
            <person name="Aasland R."/>
            <person name="Huzurbazar S."/>
            <person name="Westhof E."/>
            <person name="Delsuc F."/>
            <person name="Lehrach H."/>
            <person name="Reinhardt R."/>
            <person name="Weissenbach J."/>
            <person name="Roy S.W."/>
            <person name="Artiguenave F."/>
            <person name="Postlethwait J.H."/>
            <person name="Manak J.R."/>
            <person name="Thompson E.M."/>
            <person name="Jaillon O."/>
            <person name="Du Pasquier L."/>
            <person name="Boudinot P."/>
            <person name="Liberles D.A."/>
            <person name="Volff J.N."/>
            <person name="Philippe H."/>
            <person name="Lenhard B."/>
            <person name="Roest Crollius H."/>
            <person name="Wincker P."/>
            <person name="Chourrout D."/>
        </authorList>
    </citation>
    <scope>NUCLEOTIDE SEQUENCE [LARGE SCALE GENOMIC DNA]</scope>
</reference>
<accession>E4X9V9</accession>
<dbReference type="EMBL" id="FN653031">
    <property type="protein sequence ID" value="CBY08528.1"/>
    <property type="molecule type" value="Genomic_DNA"/>
</dbReference>
<dbReference type="InParanoid" id="E4X9V9"/>
<dbReference type="OrthoDB" id="10315211at2759"/>
<name>E4X9V9_OIKDI</name>
<protein>
    <submittedName>
        <fullName evidence="1">Uncharacterized protein</fullName>
    </submittedName>
</protein>
<gene>
    <name evidence="1" type="ORF">GSOID_T00005104001</name>
</gene>
<dbReference type="AlphaFoldDB" id="E4X9V9"/>
<proteinExistence type="predicted"/>